<reference evidence="2" key="1">
    <citation type="submission" date="2023-05" db="EMBL/GenBank/DDBJ databases">
        <authorList>
            <person name="Stuckert A."/>
        </authorList>
    </citation>
    <scope>NUCLEOTIDE SEQUENCE</scope>
</reference>
<evidence type="ECO:0000313" key="3">
    <source>
        <dbReference type="Proteomes" id="UP001162483"/>
    </source>
</evidence>
<evidence type="ECO:0000256" key="1">
    <source>
        <dbReference type="SAM" id="MobiDB-lite"/>
    </source>
</evidence>
<feature type="region of interest" description="Disordered" evidence="1">
    <location>
        <begin position="1"/>
        <end position="27"/>
    </location>
</feature>
<evidence type="ECO:0008006" key="4">
    <source>
        <dbReference type="Google" id="ProtNLM"/>
    </source>
</evidence>
<sequence>QPSSSSLTSPSFSLLSHHHTPATEQVPTLLRESSPLPSLFGGLAKVPQKCSQPLLRSTHCLQGPPLKASEQGEIPEGLASRFSQS</sequence>
<comment type="caution">
    <text evidence="2">The sequence shown here is derived from an EMBL/GenBank/DDBJ whole genome shotgun (WGS) entry which is preliminary data.</text>
</comment>
<proteinExistence type="predicted"/>
<dbReference type="Proteomes" id="UP001162483">
    <property type="component" value="Unassembled WGS sequence"/>
</dbReference>
<organism evidence="2 3">
    <name type="scientific">Staurois parvus</name>
    <dbReference type="NCBI Taxonomy" id="386267"/>
    <lineage>
        <taxon>Eukaryota</taxon>
        <taxon>Metazoa</taxon>
        <taxon>Chordata</taxon>
        <taxon>Craniata</taxon>
        <taxon>Vertebrata</taxon>
        <taxon>Euteleostomi</taxon>
        <taxon>Amphibia</taxon>
        <taxon>Batrachia</taxon>
        <taxon>Anura</taxon>
        <taxon>Neobatrachia</taxon>
        <taxon>Ranoidea</taxon>
        <taxon>Ranidae</taxon>
        <taxon>Staurois</taxon>
    </lineage>
</organism>
<name>A0ABN9GGE7_9NEOB</name>
<evidence type="ECO:0000313" key="2">
    <source>
        <dbReference type="EMBL" id="CAI9607836.1"/>
    </source>
</evidence>
<dbReference type="EMBL" id="CATNWA010018507">
    <property type="protein sequence ID" value="CAI9607836.1"/>
    <property type="molecule type" value="Genomic_DNA"/>
</dbReference>
<feature type="non-terminal residue" evidence="2">
    <location>
        <position position="1"/>
    </location>
</feature>
<accession>A0ABN9GGE7</accession>
<feature type="region of interest" description="Disordered" evidence="1">
    <location>
        <begin position="60"/>
        <end position="85"/>
    </location>
</feature>
<keyword evidence="3" id="KW-1185">Reference proteome</keyword>
<feature type="compositionally biased region" description="Low complexity" evidence="1">
    <location>
        <begin position="1"/>
        <end position="15"/>
    </location>
</feature>
<protein>
    <recommendedName>
        <fullName evidence="4">Ubinuclein 1</fullName>
    </recommendedName>
</protein>
<gene>
    <name evidence="2" type="ORF">SPARVUS_LOCUS14005505</name>
</gene>